<comment type="caution">
    <text evidence="1">The sequence shown here is derived from an EMBL/GenBank/DDBJ whole genome shotgun (WGS) entry which is preliminary data.</text>
</comment>
<evidence type="ECO:0000313" key="2">
    <source>
        <dbReference type="Proteomes" id="UP001216150"/>
    </source>
</evidence>
<gene>
    <name evidence="1" type="ORF">N7450_000371</name>
</gene>
<name>A0AAD6E2H0_9EURO</name>
<accession>A0AAD6E2H0</accession>
<dbReference type="AlphaFoldDB" id="A0AAD6E2H0"/>
<organism evidence="1 2">
    <name type="scientific">Penicillium hetheringtonii</name>
    <dbReference type="NCBI Taxonomy" id="911720"/>
    <lineage>
        <taxon>Eukaryota</taxon>
        <taxon>Fungi</taxon>
        <taxon>Dikarya</taxon>
        <taxon>Ascomycota</taxon>
        <taxon>Pezizomycotina</taxon>
        <taxon>Eurotiomycetes</taxon>
        <taxon>Eurotiomycetidae</taxon>
        <taxon>Eurotiales</taxon>
        <taxon>Aspergillaceae</taxon>
        <taxon>Penicillium</taxon>
    </lineage>
</organism>
<sequence>MHLWRTRELCWIVRRRELRRELGRKVGEAFNSMSTLVGPSEEGMGRINNASRAKAVSTALDFAEVSHQFQSPTP</sequence>
<reference evidence="1 2" key="1">
    <citation type="journal article" date="2023" name="IMA Fungus">
        <title>Comparative genomic study of the Penicillium genus elucidates a diverse pangenome and 15 lateral gene transfer events.</title>
        <authorList>
            <person name="Petersen C."/>
            <person name="Sorensen T."/>
            <person name="Nielsen M.R."/>
            <person name="Sondergaard T.E."/>
            <person name="Sorensen J.L."/>
            <person name="Fitzpatrick D.A."/>
            <person name="Frisvad J.C."/>
            <person name="Nielsen K.L."/>
        </authorList>
    </citation>
    <scope>NUCLEOTIDE SEQUENCE [LARGE SCALE GENOMIC DNA]</scope>
    <source>
        <strain evidence="1 2">IBT 29057</strain>
    </source>
</reference>
<dbReference type="Proteomes" id="UP001216150">
    <property type="component" value="Unassembled WGS sequence"/>
</dbReference>
<proteinExistence type="predicted"/>
<protein>
    <submittedName>
        <fullName evidence="1">Uncharacterized protein</fullName>
    </submittedName>
</protein>
<keyword evidence="2" id="KW-1185">Reference proteome</keyword>
<dbReference type="EMBL" id="JAQJAC010000001">
    <property type="protein sequence ID" value="KAJ5599304.1"/>
    <property type="molecule type" value="Genomic_DNA"/>
</dbReference>
<evidence type="ECO:0000313" key="1">
    <source>
        <dbReference type="EMBL" id="KAJ5599304.1"/>
    </source>
</evidence>